<protein>
    <submittedName>
        <fullName evidence="5">Oxidoreductase</fullName>
    </submittedName>
</protein>
<keyword evidence="2" id="KW-0560">Oxidoreductase</keyword>
<sequence>MGPRMKSGIVGYGYAGKTFHAPLISMVADLELTAVATRNAAAVTQDWPGVATEPTPQGLFARDDIELVVIATPNDTHFSLAAQALEAGKHVVVDKPFTVTVAEGQELIELADRNKRLLSVFHNRRWDADFLTLKARLNSGELGRVVHFESHFDRYRPVVRQRWRESSAAGAGLWYDLGPHLLDQAVQLFGRPHTIWLDQARQRDAALADDWFHAVLSYDEVRVILHASGLVAGPTPRFAVHGTTGSFIKYGLDTQEDALKAGLRPTDIAWGHDPEQGRLYLGQGDSVQERSVPSNAGDYRLYYSAIADAIRNGAANPVPAEEALVVMQLIEAGITSYQQGRIIKLAHT</sequence>
<dbReference type="Gene3D" id="3.40.50.720">
    <property type="entry name" value="NAD(P)-binding Rossmann-like Domain"/>
    <property type="match status" value="1"/>
</dbReference>
<dbReference type="InterPro" id="IPR000683">
    <property type="entry name" value="Gfo/Idh/MocA-like_OxRdtase_N"/>
</dbReference>
<dbReference type="InterPro" id="IPR051317">
    <property type="entry name" value="Gfo/Idh/MocA_oxidoreduct"/>
</dbReference>
<dbReference type="Proteomes" id="UP001476583">
    <property type="component" value="Chromosome"/>
</dbReference>
<evidence type="ECO:0000256" key="2">
    <source>
        <dbReference type="ARBA" id="ARBA00023002"/>
    </source>
</evidence>
<dbReference type="Gene3D" id="3.30.360.10">
    <property type="entry name" value="Dihydrodipicolinate Reductase, domain 2"/>
    <property type="match status" value="1"/>
</dbReference>
<evidence type="ECO:0000259" key="4">
    <source>
        <dbReference type="Pfam" id="PF02894"/>
    </source>
</evidence>
<evidence type="ECO:0000256" key="1">
    <source>
        <dbReference type="ARBA" id="ARBA00010928"/>
    </source>
</evidence>
<dbReference type="InterPro" id="IPR036291">
    <property type="entry name" value="NAD(P)-bd_dom_sf"/>
</dbReference>
<dbReference type="NCBIfam" id="NF008607">
    <property type="entry name" value="PRK11579.1"/>
    <property type="match status" value="1"/>
</dbReference>
<comment type="similarity">
    <text evidence="1">Belongs to the Gfo/Idh/MocA family.</text>
</comment>
<dbReference type="InterPro" id="IPR004104">
    <property type="entry name" value="Gfo/Idh/MocA-like_OxRdtase_C"/>
</dbReference>
<feature type="domain" description="Gfo/Idh/MocA-like oxidoreductase N-terminal" evidence="3">
    <location>
        <begin position="6"/>
        <end position="122"/>
    </location>
</feature>
<dbReference type="Pfam" id="PF01408">
    <property type="entry name" value="GFO_IDH_MocA"/>
    <property type="match status" value="1"/>
</dbReference>
<keyword evidence="6" id="KW-1185">Reference proteome</keyword>
<accession>A0ABZ2RIC5</accession>
<evidence type="ECO:0000259" key="3">
    <source>
        <dbReference type="Pfam" id="PF01408"/>
    </source>
</evidence>
<evidence type="ECO:0000313" key="5">
    <source>
        <dbReference type="EMBL" id="WXL26747.1"/>
    </source>
</evidence>
<organism evidence="5 6">
    <name type="scientific">Ectopseudomonas mendocina</name>
    <name type="common">Pseudomonas mendocina</name>
    <dbReference type="NCBI Taxonomy" id="300"/>
    <lineage>
        <taxon>Bacteria</taxon>
        <taxon>Pseudomonadati</taxon>
        <taxon>Pseudomonadota</taxon>
        <taxon>Gammaproteobacteria</taxon>
        <taxon>Pseudomonadales</taxon>
        <taxon>Pseudomonadaceae</taxon>
        <taxon>Ectopseudomonas</taxon>
    </lineage>
</organism>
<dbReference type="Pfam" id="PF02894">
    <property type="entry name" value="GFO_IDH_MocA_C"/>
    <property type="match status" value="1"/>
</dbReference>
<gene>
    <name evidence="5" type="ORF">WG219_04505</name>
</gene>
<dbReference type="PANTHER" id="PTHR43708:SF5">
    <property type="entry name" value="CONSERVED EXPRESSED OXIDOREDUCTASE (EUROFUNG)-RELATED"/>
    <property type="match status" value="1"/>
</dbReference>
<dbReference type="SUPFAM" id="SSF51735">
    <property type="entry name" value="NAD(P)-binding Rossmann-fold domains"/>
    <property type="match status" value="1"/>
</dbReference>
<dbReference type="PANTHER" id="PTHR43708">
    <property type="entry name" value="CONSERVED EXPRESSED OXIDOREDUCTASE (EUROFUNG)"/>
    <property type="match status" value="1"/>
</dbReference>
<name>A0ABZ2RIC5_ECTME</name>
<proteinExistence type="inferred from homology"/>
<reference evidence="5 6" key="1">
    <citation type="submission" date="2024-03" db="EMBL/GenBank/DDBJ databases">
        <title>Complete genome of BD2.</title>
        <authorList>
            <person name="Cao G."/>
        </authorList>
    </citation>
    <scope>NUCLEOTIDE SEQUENCE [LARGE SCALE GENOMIC DNA]</scope>
    <source>
        <strain evidence="5 6">BD2</strain>
    </source>
</reference>
<feature type="domain" description="Gfo/Idh/MocA-like oxidoreductase C-terminal" evidence="4">
    <location>
        <begin position="134"/>
        <end position="345"/>
    </location>
</feature>
<dbReference type="EMBL" id="CP148074">
    <property type="protein sequence ID" value="WXL26747.1"/>
    <property type="molecule type" value="Genomic_DNA"/>
</dbReference>
<evidence type="ECO:0000313" key="6">
    <source>
        <dbReference type="Proteomes" id="UP001476583"/>
    </source>
</evidence>